<evidence type="ECO:0000256" key="10">
    <source>
        <dbReference type="SAM" id="MobiDB-lite"/>
    </source>
</evidence>
<comment type="subcellular location">
    <subcellularLocation>
        <location evidence="1">Membrane</location>
        <topology evidence="1">Multi-pass membrane protein</topology>
    </subcellularLocation>
</comment>
<dbReference type="PROSITE" id="PS50850">
    <property type="entry name" value="MFS"/>
    <property type="match status" value="1"/>
</dbReference>
<dbReference type="InterPro" id="IPR045262">
    <property type="entry name" value="STP/PLT_plant"/>
</dbReference>
<evidence type="ECO:0000256" key="6">
    <source>
        <dbReference type="ARBA" id="ARBA00022847"/>
    </source>
</evidence>
<dbReference type="SUPFAM" id="SSF103473">
    <property type="entry name" value="MFS general substrate transporter"/>
    <property type="match status" value="1"/>
</dbReference>
<dbReference type="GO" id="GO:0015293">
    <property type="term" value="F:symporter activity"/>
    <property type="evidence" value="ECO:0007669"/>
    <property type="project" value="UniProtKB-KW"/>
</dbReference>
<name>A0AAW1RJQ0_9CHLO</name>
<keyword evidence="7 11" id="KW-1133">Transmembrane helix</keyword>
<evidence type="ECO:0000313" key="14">
    <source>
        <dbReference type="Proteomes" id="UP001445335"/>
    </source>
</evidence>
<feature type="region of interest" description="Disordered" evidence="10">
    <location>
        <begin position="500"/>
        <end position="542"/>
    </location>
</feature>
<gene>
    <name evidence="13" type="ORF">WJX81_001873</name>
</gene>
<feature type="transmembrane region" description="Helical" evidence="11">
    <location>
        <begin position="425"/>
        <end position="445"/>
    </location>
</feature>
<keyword evidence="14" id="KW-1185">Reference proteome</keyword>
<evidence type="ECO:0000256" key="8">
    <source>
        <dbReference type="ARBA" id="ARBA00023136"/>
    </source>
</evidence>
<comment type="similarity">
    <text evidence="2 9">Belongs to the major facilitator superfamily. Sugar transporter (TC 2.A.1.1) family.</text>
</comment>
<feature type="transmembrane region" description="Helical" evidence="11">
    <location>
        <begin position="284"/>
        <end position="308"/>
    </location>
</feature>
<evidence type="ECO:0000259" key="12">
    <source>
        <dbReference type="PROSITE" id="PS50850"/>
    </source>
</evidence>
<dbReference type="InterPro" id="IPR003663">
    <property type="entry name" value="Sugar/inositol_transpt"/>
</dbReference>
<dbReference type="Gene3D" id="1.20.1250.20">
    <property type="entry name" value="MFS general substrate transporter like domains"/>
    <property type="match status" value="1"/>
</dbReference>
<dbReference type="EMBL" id="JALJOU010000032">
    <property type="protein sequence ID" value="KAK9834270.1"/>
    <property type="molecule type" value="Genomic_DNA"/>
</dbReference>
<sequence>MAVGVPASPTPFRIYNAKTTPYVVLVCLIAASGGLLFGYDIGITGGVTAMPAFQQRFFPDVYRQTHDTSGAVSMYCQYDNQLLQLFTSSLFIAGLLSSLVASYTTSRWGRRATMLMAGVAFCVGAALTAGAVHLSMLVVGRISLGVGVGFANQAVPLYLSEMAPPQMRGGLNIMFQMATTIGILAAQLVNFGTHRLSDYGWRISLAGAGVPALILTLGALFLPDTPNSLLARGYASSAEAVLRRVRGVEDISVELTDIQEAAKIAANAGSRWTTIFKRQYRAELTMAIAIPLFQQFTGINSIMFYAPVLFSSLGSGETTALMQTIITGAVNVLATVVAIVVVDRGGRRMLFIQGGIQMGLAEICMAGLIAWNFRAGAGPLTNPMAIGIIFLVCVFTSGFAWSWGPLGWLVPSEIQPLETRSTGQAITVSTNFVFTAVIGQAFLTMLCNMQYGIFLFFAGCVAIMTVFVICFLPETKGVPLEEIVDLWKQHWFWKRFTDGDDRSPKDAELAAVKPSEAPATPEKAVPAPANGNGVSSDCYYTI</sequence>
<dbReference type="PANTHER" id="PTHR23500:SF357">
    <property type="entry name" value="IP12678P"/>
    <property type="match status" value="1"/>
</dbReference>
<dbReference type="Proteomes" id="UP001445335">
    <property type="component" value="Unassembled WGS sequence"/>
</dbReference>
<feature type="transmembrane region" description="Helical" evidence="11">
    <location>
        <begin position="115"/>
        <end position="136"/>
    </location>
</feature>
<dbReference type="InterPro" id="IPR044778">
    <property type="entry name" value="MFS_STP/MST-like_plant"/>
</dbReference>
<dbReference type="Pfam" id="PF00083">
    <property type="entry name" value="Sugar_tr"/>
    <property type="match status" value="1"/>
</dbReference>
<dbReference type="InterPro" id="IPR020846">
    <property type="entry name" value="MFS_dom"/>
</dbReference>
<comment type="caution">
    <text evidence="13">The sequence shown here is derived from an EMBL/GenBank/DDBJ whole genome shotgun (WGS) entry which is preliminary data.</text>
</comment>
<accession>A0AAW1RJQ0</accession>
<feature type="transmembrane region" description="Helical" evidence="11">
    <location>
        <begin position="320"/>
        <end position="342"/>
    </location>
</feature>
<dbReference type="PRINTS" id="PR00171">
    <property type="entry name" value="SUGRTRNSPORT"/>
</dbReference>
<dbReference type="CDD" id="cd17361">
    <property type="entry name" value="MFS_STP"/>
    <property type="match status" value="1"/>
</dbReference>
<dbReference type="NCBIfam" id="TIGR00879">
    <property type="entry name" value="SP"/>
    <property type="match status" value="1"/>
</dbReference>
<feature type="transmembrane region" description="Helical" evidence="11">
    <location>
        <begin position="22"/>
        <end position="41"/>
    </location>
</feature>
<dbReference type="InterPro" id="IPR005828">
    <property type="entry name" value="MFS_sugar_transport-like"/>
</dbReference>
<dbReference type="AlphaFoldDB" id="A0AAW1RJQ0"/>
<feature type="transmembrane region" description="Helical" evidence="11">
    <location>
        <begin position="201"/>
        <end position="222"/>
    </location>
</feature>
<evidence type="ECO:0000256" key="3">
    <source>
        <dbReference type="ARBA" id="ARBA00022448"/>
    </source>
</evidence>
<keyword evidence="4" id="KW-0762">Sugar transport</keyword>
<dbReference type="GO" id="GO:0015145">
    <property type="term" value="F:monosaccharide transmembrane transporter activity"/>
    <property type="evidence" value="ECO:0007669"/>
    <property type="project" value="InterPro"/>
</dbReference>
<dbReference type="FunFam" id="1.20.1250.20:FF:000002">
    <property type="entry name" value="Sugar transport protein 13"/>
    <property type="match status" value="1"/>
</dbReference>
<feature type="transmembrane region" description="Helical" evidence="11">
    <location>
        <begin position="82"/>
        <end position="103"/>
    </location>
</feature>
<dbReference type="PANTHER" id="PTHR23500">
    <property type="entry name" value="SOLUTE CARRIER FAMILY 2, FACILITATED GLUCOSE TRANSPORTER"/>
    <property type="match status" value="1"/>
</dbReference>
<evidence type="ECO:0000256" key="1">
    <source>
        <dbReference type="ARBA" id="ARBA00004141"/>
    </source>
</evidence>
<keyword evidence="6" id="KW-0769">Symport</keyword>
<evidence type="ECO:0000256" key="7">
    <source>
        <dbReference type="ARBA" id="ARBA00022989"/>
    </source>
</evidence>
<evidence type="ECO:0000256" key="2">
    <source>
        <dbReference type="ARBA" id="ARBA00010992"/>
    </source>
</evidence>
<protein>
    <recommendedName>
        <fullName evidence="12">Major facilitator superfamily (MFS) profile domain-containing protein</fullName>
    </recommendedName>
</protein>
<feature type="transmembrane region" description="Helical" evidence="11">
    <location>
        <begin position="349"/>
        <end position="371"/>
    </location>
</feature>
<evidence type="ECO:0000256" key="4">
    <source>
        <dbReference type="ARBA" id="ARBA00022597"/>
    </source>
</evidence>
<evidence type="ECO:0000256" key="9">
    <source>
        <dbReference type="RuleBase" id="RU003346"/>
    </source>
</evidence>
<reference evidence="13 14" key="1">
    <citation type="journal article" date="2024" name="Nat. Commun.">
        <title>Phylogenomics reveals the evolutionary origins of lichenization in chlorophyte algae.</title>
        <authorList>
            <person name="Puginier C."/>
            <person name="Libourel C."/>
            <person name="Otte J."/>
            <person name="Skaloud P."/>
            <person name="Haon M."/>
            <person name="Grisel S."/>
            <person name="Petersen M."/>
            <person name="Berrin J.G."/>
            <person name="Delaux P.M."/>
            <person name="Dal Grande F."/>
            <person name="Keller J."/>
        </authorList>
    </citation>
    <scope>NUCLEOTIDE SEQUENCE [LARGE SCALE GENOMIC DNA]</scope>
    <source>
        <strain evidence="13 14">SAG 245.80</strain>
    </source>
</reference>
<feature type="transmembrane region" description="Helical" evidence="11">
    <location>
        <begin position="383"/>
        <end position="404"/>
    </location>
</feature>
<feature type="transmembrane region" description="Helical" evidence="11">
    <location>
        <begin position="451"/>
        <end position="472"/>
    </location>
</feature>
<feature type="transmembrane region" description="Helical" evidence="11">
    <location>
        <begin position="142"/>
        <end position="159"/>
    </location>
</feature>
<evidence type="ECO:0000256" key="5">
    <source>
        <dbReference type="ARBA" id="ARBA00022692"/>
    </source>
</evidence>
<evidence type="ECO:0000313" key="13">
    <source>
        <dbReference type="EMBL" id="KAK9834270.1"/>
    </source>
</evidence>
<dbReference type="GO" id="GO:0016020">
    <property type="term" value="C:membrane"/>
    <property type="evidence" value="ECO:0007669"/>
    <property type="project" value="UniProtKB-SubCell"/>
</dbReference>
<dbReference type="InterPro" id="IPR036259">
    <property type="entry name" value="MFS_trans_sf"/>
</dbReference>
<evidence type="ECO:0000256" key="11">
    <source>
        <dbReference type="SAM" id="Phobius"/>
    </source>
</evidence>
<feature type="domain" description="Major facilitator superfamily (MFS) profile" evidence="12">
    <location>
        <begin position="26"/>
        <end position="476"/>
    </location>
</feature>
<keyword evidence="3 9" id="KW-0813">Transport</keyword>
<keyword evidence="5 11" id="KW-0812">Transmembrane</keyword>
<proteinExistence type="inferred from homology"/>
<organism evidence="13 14">
    <name type="scientific">Elliptochloris bilobata</name>
    <dbReference type="NCBI Taxonomy" id="381761"/>
    <lineage>
        <taxon>Eukaryota</taxon>
        <taxon>Viridiplantae</taxon>
        <taxon>Chlorophyta</taxon>
        <taxon>core chlorophytes</taxon>
        <taxon>Trebouxiophyceae</taxon>
        <taxon>Trebouxiophyceae incertae sedis</taxon>
        <taxon>Elliptochloris clade</taxon>
        <taxon>Elliptochloris</taxon>
    </lineage>
</organism>
<keyword evidence="8 11" id="KW-0472">Membrane</keyword>
<feature type="transmembrane region" description="Helical" evidence="11">
    <location>
        <begin position="171"/>
        <end position="189"/>
    </location>
</feature>